<evidence type="ECO:0000313" key="2">
    <source>
        <dbReference type="EMBL" id="RPB24194.1"/>
    </source>
</evidence>
<feature type="compositionally biased region" description="Low complexity" evidence="1">
    <location>
        <begin position="165"/>
        <end position="184"/>
    </location>
</feature>
<feature type="region of interest" description="Disordered" evidence="1">
    <location>
        <begin position="119"/>
        <end position="263"/>
    </location>
</feature>
<reference evidence="2 3" key="1">
    <citation type="journal article" date="2018" name="Nat. Ecol. Evol.">
        <title>Pezizomycetes genomes reveal the molecular basis of ectomycorrhizal truffle lifestyle.</title>
        <authorList>
            <person name="Murat C."/>
            <person name="Payen T."/>
            <person name="Noel B."/>
            <person name="Kuo A."/>
            <person name="Morin E."/>
            <person name="Chen J."/>
            <person name="Kohler A."/>
            <person name="Krizsan K."/>
            <person name="Balestrini R."/>
            <person name="Da Silva C."/>
            <person name="Montanini B."/>
            <person name="Hainaut M."/>
            <person name="Levati E."/>
            <person name="Barry K.W."/>
            <person name="Belfiori B."/>
            <person name="Cichocki N."/>
            <person name="Clum A."/>
            <person name="Dockter R.B."/>
            <person name="Fauchery L."/>
            <person name="Guy J."/>
            <person name="Iotti M."/>
            <person name="Le Tacon F."/>
            <person name="Lindquist E.A."/>
            <person name="Lipzen A."/>
            <person name="Malagnac F."/>
            <person name="Mello A."/>
            <person name="Molinier V."/>
            <person name="Miyauchi S."/>
            <person name="Poulain J."/>
            <person name="Riccioni C."/>
            <person name="Rubini A."/>
            <person name="Sitrit Y."/>
            <person name="Splivallo R."/>
            <person name="Traeger S."/>
            <person name="Wang M."/>
            <person name="Zifcakova L."/>
            <person name="Wipf D."/>
            <person name="Zambonelli A."/>
            <person name="Paolocci F."/>
            <person name="Nowrousian M."/>
            <person name="Ottonello S."/>
            <person name="Baldrian P."/>
            <person name="Spatafora J.W."/>
            <person name="Henrissat B."/>
            <person name="Nagy L.G."/>
            <person name="Aury J.M."/>
            <person name="Wincker P."/>
            <person name="Grigoriev I.V."/>
            <person name="Bonfante P."/>
            <person name="Martin F.M."/>
        </authorList>
    </citation>
    <scope>NUCLEOTIDE SEQUENCE [LARGE SCALE GENOMIC DNA]</scope>
    <source>
        <strain evidence="2 3">ATCC MYA-4762</strain>
    </source>
</reference>
<dbReference type="Pfam" id="PF12855">
    <property type="entry name" value="Ecl1"/>
    <property type="match status" value="1"/>
</dbReference>
<feature type="compositionally biased region" description="Polar residues" evidence="1">
    <location>
        <begin position="147"/>
        <end position="164"/>
    </location>
</feature>
<gene>
    <name evidence="2" type="ORF">L211DRAFT_879831</name>
</gene>
<dbReference type="EMBL" id="ML121543">
    <property type="protein sequence ID" value="RPB24194.1"/>
    <property type="molecule type" value="Genomic_DNA"/>
</dbReference>
<dbReference type="InterPro" id="IPR024368">
    <property type="entry name" value="Ecl1/2/3"/>
</dbReference>
<proteinExistence type="predicted"/>
<feature type="region of interest" description="Disordered" evidence="1">
    <location>
        <begin position="1"/>
        <end position="34"/>
    </location>
</feature>
<dbReference type="Proteomes" id="UP000267821">
    <property type="component" value="Unassembled WGS sequence"/>
</dbReference>
<dbReference type="OrthoDB" id="3599883at2759"/>
<dbReference type="AlphaFoldDB" id="A0A3N4LMV2"/>
<name>A0A3N4LMV2_9PEZI</name>
<evidence type="ECO:0000313" key="3">
    <source>
        <dbReference type="Proteomes" id="UP000267821"/>
    </source>
</evidence>
<feature type="compositionally biased region" description="Low complexity" evidence="1">
    <location>
        <begin position="119"/>
        <end position="130"/>
    </location>
</feature>
<evidence type="ECO:0000256" key="1">
    <source>
        <dbReference type="SAM" id="MobiDB-lite"/>
    </source>
</evidence>
<feature type="compositionally biased region" description="Low complexity" evidence="1">
    <location>
        <begin position="199"/>
        <end position="210"/>
    </location>
</feature>
<feature type="compositionally biased region" description="Basic residues" evidence="1">
    <location>
        <begin position="1"/>
        <end position="10"/>
    </location>
</feature>
<dbReference type="InParanoid" id="A0A3N4LMV2"/>
<protein>
    <submittedName>
        <fullName evidence="2">Uncharacterized protein</fullName>
    </submittedName>
</protein>
<accession>A0A3N4LMV2</accession>
<keyword evidence="3" id="KW-1185">Reference proteome</keyword>
<organism evidence="2 3">
    <name type="scientific">Terfezia boudieri ATCC MYA-4762</name>
    <dbReference type="NCBI Taxonomy" id="1051890"/>
    <lineage>
        <taxon>Eukaryota</taxon>
        <taxon>Fungi</taxon>
        <taxon>Dikarya</taxon>
        <taxon>Ascomycota</taxon>
        <taxon>Pezizomycotina</taxon>
        <taxon>Pezizomycetes</taxon>
        <taxon>Pezizales</taxon>
        <taxon>Pezizaceae</taxon>
        <taxon>Terfezia</taxon>
    </lineage>
</organism>
<sequence length="347" mass="37500">MATINRKRGIKPASAGRAVGRKGIPPPKETSTEAAEADNTMATFLPFCPHCEKQIIVPNSTILYCSEKCRKQDQKRPTSINLASTSCPSLNNLITPPLSSSHMNQMSYFEGAPMKNYVTPSSPTPQRSTPFFGGMGEMVPIPPVGDLSSTTASGPRPSTLQRSFSSGGYSPTDSTPSSPSSTYSNIYNPARGRPNYYKTGSGDSSPTSPGIPYSNTYQRPRPQLHRHSTYSASSKSIDLVTPINTEPEPAPTPTAALQSPPASPTCTELLYESSWVIPKTKMDGSSIKTMFNFEKIRGASPTVTPVGLARVTATGMYNYNPYAAYRSTQMPIREDAYMQGITTVLRN</sequence>